<dbReference type="Proteomes" id="UP000305067">
    <property type="component" value="Unassembled WGS sequence"/>
</dbReference>
<evidence type="ECO:0008006" key="3">
    <source>
        <dbReference type="Google" id="ProtNLM"/>
    </source>
</evidence>
<proteinExistence type="predicted"/>
<reference evidence="1 2" key="1">
    <citation type="journal article" date="2019" name="Nat. Ecol. Evol.">
        <title>Megaphylogeny resolves global patterns of mushroom evolution.</title>
        <authorList>
            <person name="Varga T."/>
            <person name="Krizsan K."/>
            <person name="Foldi C."/>
            <person name="Dima B."/>
            <person name="Sanchez-Garcia M."/>
            <person name="Sanchez-Ramirez S."/>
            <person name="Szollosi G.J."/>
            <person name="Szarkandi J.G."/>
            <person name="Papp V."/>
            <person name="Albert L."/>
            <person name="Andreopoulos W."/>
            <person name="Angelini C."/>
            <person name="Antonin V."/>
            <person name="Barry K.W."/>
            <person name="Bougher N.L."/>
            <person name="Buchanan P."/>
            <person name="Buyck B."/>
            <person name="Bense V."/>
            <person name="Catcheside P."/>
            <person name="Chovatia M."/>
            <person name="Cooper J."/>
            <person name="Damon W."/>
            <person name="Desjardin D."/>
            <person name="Finy P."/>
            <person name="Geml J."/>
            <person name="Haridas S."/>
            <person name="Hughes K."/>
            <person name="Justo A."/>
            <person name="Karasinski D."/>
            <person name="Kautmanova I."/>
            <person name="Kiss B."/>
            <person name="Kocsube S."/>
            <person name="Kotiranta H."/>
            <person name="LaButti K.M."/>
            <person name="Lechner B.E."/>
            <person name="Liimatainen K."/>
            <person name="Lipzen A."/>
            <person name="Lukacs Z."/>
            <person name="Mihaltcheva S."/>
            <person name="Morgado L.N."/>
            <person name="Niskanen T."/>
            <person name="Noordeloos M.E."/>
            <person name="Ohm R.A."/>
            <person name="Ortiz-Santana B."/>
            <person name="Ovrebo C."/>
            <person name="Racz N."/>
            <person name="Riley R."/>
            <person name="Savchenko A."/>
            <person name="Shiryaev A."/>
            <person name="Soop K."/>
            <person name="Spirin V."/>
            <person name="Szebenyi C."/>
            <person name="Tomsovsky M."/>
            <person name="Tulloss R.E."/>
            <person name="Uehling J."/>
            <person name="Grigoriev I.V."/>
            <person name="Vagvolgyi C."/>
            <person name="Papp T."/>
            <person name="Martin F.M."/>
            <person name="Miettinen O."/>
            <person name="Hibbett D.S."/>
            <person name="Nagy L.G."/>
        </authorList>
    </citation>
    <scope>NUCLEOTIDE SEQUENCE [LARGE SCALE GENOMIC DNA]</scope>
    <source>
        <strain evidence="1 2">CBS 309.79</strain>
    </source>
</reference>
<gene>
    <name evidence="1" type="ORF">BDV98DRAFT_328110</name>
</gene>
<evidence type="ECO:0000313" key="2">
    <source>
        <dbReference type="Proteomes" id="UP000305067"/>
    </source>
</evidence>
<evidence type="ECO:0000313" key="1">
    <source>
        <dbReference type="EMBL" id="TFL04693.1"/>
    </source>
</evidence>
<dbReference type="EMBL" id="ML178818">
    <property type="protein sequence ID" value="TFL04693.1"/>
    <property type="molecule type" value="Genomic_DNA"/>
</dbReference>
<sequence length="648" mass="73546">MSTKRAHKKQRLSNRRDADGAHAGAHFFSKLPFELLAEVMMYMATPKDLLNLARTDKFLCLTLTKRSFDFVWKRAMHSSSLTTGHVCGKVVARMYSSFSLRVRICEDVQCSVTLRTRFIGRNEILSLESTHAEVLPDILAWFPMSEMWSNDYTWQVSSDRWLVARRLQWENALAECSRAHKTSEGRVAYAQLHKAAKKRKESNEPIYTSVYGWSKRYQHQIAHIHDVNEKFSKDQAKKEGWEYGLMVNSPPYRDLLRRKNWSCEPISTENFLAIRHLIDKHILHVRNKVQKKEDKLVLQLRIDLLVKNHQRLVSKCRDESGGAVPPLFTFLKLPGVSIVSSSSSTVTLTGDFGRDYLPDIIRSDVQEWRAAAYRSLADKLGFSDWNTSRNLVHPAKRLTARFKCKSCNKLPKSCEVDGCLDFIAACLHQCKEGEVWDAASFVRHDQIADFSRRLLAALDIQEDDPASKALFKKSDKIIHCRSCPGYIIMTPRLAIGHSARHENMQFKILELAELPASIERIPGYGLLQHLGDSSPSHERLKALKVFGCRHCDQMDGLSSEPPTESQRKKSQMLTYFGLGSHLKAKHSVRSVRDEDVFISFAEVASLSSASAGTKATGDLASTLQEGGYIQDKRTIAELYPSSSCNQHA</sequence>
<keyword evidence="2" id="KW-1185">Reference proteome</keyword>
<dbReference type="OrthoDB" id="3220023at2759"/>
<name>A0A5C3QRV4_9AGAR</name>
<organism evidence="1 2">
    <name type="scientific">Pterulicium gracile</name>
    <dbReference type="NCBI Taxonomy" id="1884261"/>
    <lineage>
        <taxon>Eukaryota</taxon>
        <taxon>Fungi</taxon>
        <taxon>Dikarya</taxon>
        <taxon>Basidiomycota</taxon>
        <taxon>Agaricomycotina</taxon>
        <taxon>Agaricomycetes</taxon>
        <taxon>Agaricomycetidae</taxon>
        <taxon>Agaricales</taxon>
        <taxon>Pleurotineae</taxon>
        <taxon>Pterulaceae</taxon>
        <taxon>Pterulicium</taxon>
    </lineage>
</organism>
<accession>A0A5C3QRV4</accession>
<dbReference type="SUPFAM" id="SSF81383">
    <property type="entry name" value="F-box domain"/>
    <property type="match status" value="1"/>
</dbReference>
<protein>
    <recommendedName>
        <fullName evidence="3">F-box domain-containing protein</fullName>
    </recommendedName>
</protein>
<dbReference type="AlphaFoldDB" id="A0A5C3QRV4"/>
<dbReference type="InterPro" id="IPR036047">
    <property type="entry name" value="F-box-like_dom_sf"/>
</dbReference>